<accession>A0A0H1R2H7</accession>
<dbReference type="PANTHER" id="PTHR45947">
    <property type="entry name" value="SULFOQUINOVOSYL TRANSFERASE SQD2"/>
    <property type="match status" value="1"/>
</dbReference>
<dbReference type="STRING" id="1550566.SZ63_02465"/>
<dbReference type="EMBL" id="JXOJ01000001">
    <property type="protein sequence ID" value="KLK89308.1"/>
    <property type="molecule type" value="Genomic_DNA"/>
</dbReference>
<evidence type="ECO:0000313" key="4">
    <source>
        <dbReference type="Proteomes" id="UP000035301"/>
    </source>
</evidence>
<dbReference type="RefSeq" id="WP_048180480.1">
    <property type="nucleotide sequence ID" value="NZ_JXOJ01000001.1"/>
</dbReference>
<reference evidence="3 4" key="1">
    <citation type="journal article" date="2015" name="Int. J. Syst. Evol. Microbiol.">
        <title>Methanoculleus sediminis sp. nov., a methanogen from sediments near a submarine mud volcano.</title>
        <authorList>
            <person name="Chen S.C."/>
            <person name="Chen M.F."/>
            <person name="Lai M.C."/>
            <person name="Weng C.Y."/>
            <person name="Wu S.Y."/>
            <person name="Lin S."/>
            <person name="Yang T.F."/>
            <person name="Chen P.C."/>
        </authorList>
    </citation>
    <scope>NUCLEOTIDE SEQUENCE [LARGE SCALE GENOMIC DNA]</scope>
    <source>
        <strain evidence="3 4">S3Fa</strain>
    </source>
</reference>
<feature type="domain" description="Glycosyltransferase subfamily 4-like N-terminal" evidence="2">
    <location>
        <begin position="16"/>
        <end position="173"/>
    </location>
</feature>
<feature type="domain" description="Glycosyl transferase family 1" evidence="1">
    <location>
        <begin position="182"/>
        <end position="349"/>
    </location>
</feature>
<dbReference type="OrthoDB" id="132546at2157"/>
<dbReference type="PATRIC" id="fig|1550566.3.peg.524"/>
<dbReference type="PANTHER" id="PTHR45947:SF3">
    <property type="entry name" value="SULFOQUINOVOSYL TRANSFERASE SQD2"/>
    <property type="match status" value="1"/>
</dbReference>
<protein>
    <recommendedName>
        <fullName evidence="5">Glycosyl transferase family 1</fullName>
    </recommendedName>
</protein>
<dbReference type="Gene3D" id="3.40.50.2000">
    <property type="entry name" value="Glycogen Phosphorylase B"/>
    <property type="match status" value="2"/>
</dbReference>
<sequence>MRLLVCTTEYFPHGAGIANVVYNIVERLKEKGVECTVCSPKGPDIRLGNWPLIERAGVVGLLNYWYRVSRHFKDNDYDAAWLQNPFIVTGNPFERCLVTMHSTYSGSSARKVGDLPIHLYESVVARIERTCLTRMPPATLFTGVGQPVREELARLGVARERISYIPNGVDVRRFRPSCDKAGIRERFGIPDEGVLLLSVGRLTPAKRPFAMLEAFSYLERKCRDVTLCIAGGGELLESAKALARRQGLQNVLFLGNVNHSRDLPDLYACADYYIMASKYEGGMPPLTLAEAMASGLPCIVSGIPNLAMVKDADAGITIDFEDAERAGDEILRYLGEEHPDHAANARRYAVETLDWEVLSGRYVRIFEQLIAGDPDDGVSPARTLPAGARTGAGYLEYRNPRGGR</sequence>
<keyword evidence="4" id="KW-1185">Reference proteome</keyword>
<evidence type="ECO:0000259" key="2">
    <source>
        <dbReference type="Pfam" id="PF13439"/>
    </source>
</evidence>
<comment type="caution">
    <text evidence="3">The sequence shown here is derived from an EMBL/GenBank/DDBJ whole genome shotgun (WGS) entry which is preliminary data.</text>
</comment>
<dbReference type="InterPro" id="IPR001296">
    <property type="entry name" value="Glyco_trans_1"/>
</dbReference>
<proteinExistence type="predicted"/>
<gene>
    <name evidence="3" type="ORF">SZ63_02465</name>
</gene>
<dbReference type="GO" id="GO:0016758">
    <property type="term" value="F:hexosyltransferase activity"/>
    <property type="evidence" value="ECO:0007669"/>
    <property type="project" value="TreeGrafter"/>
</dbReference>
<evidence type="ECO:0000259" key="1">
    <source>
        <dbReference type="Pfam" id="PF00534"/>
    </source>
</evidence>
<organism evidence="3 4">
    <name type="scientific">Methanoculleus sediminis</name>
    <dbReference type="NCBI Taxonomy" id="1550566"/>
    <lineage>
        <taxon>Archaea</taxon>
        <taxon>Methanobacteriati</taxon>
        <taxon>Methanobacteriota</taxon>
        <taxon>Stenosarchaea group</taxon>
        <taxon>Methanomicrobia</taxon>
        <taxon>Methanomicrobiales</taxon>
        <taxon>Methanomicrobiaceae</taxon>
        <taxon>Methanoculleus</taxon>
    </lineage>
</organism>
<dbReference type="InterPro" id="IPR028098">
    <property type="entry name" value="Glyco_trans_4-like_N"/>
</dbReference>
<name>A0A0H1R2H7_9EURY</name>
<evidence type="ECO:0000313" key="3">
    <source>
        <dbReference type="EMBL" id="KLK89308.1"/>
    </source>
</evidence>
<dbReference type="Pfam" id="PF13439">
    <property type="entry name" value="Glyco_transf_4"/>
    <property type="match status" value="1"/>
</dbReference>
<dbReference type="CDD" id="cd03801">
    <property type="entry name" value="GT4_PimA-like"/>
    <property type="match status" value="1"/>
</dbReference>
<dbReference type="InterPro" id="IPR050194">
    <property type="entry name" value="Glycosyltransferase_grp1"/>
</dbReference>
<evidence type="ECO:0008006" key="5">
    <source>
        <dbReference type="Google" id="ProtNLM"/>
    </source>
</evidence>
<dbReference type="AlphaFoldDB" id="A0A0H1R2H7"/>
<dbReference type="Proteomes" id="UP000035301">
    <property type="component" value="Unassembled WGS sequence"/>
</dbReference>
<dbReference type="SUPFAM" id="SSF53756">
    <property type="entry name" value="UDP-Glycosyltransferase/glycogen phosphorylase"/>
    <property type="match status" value="1"/>
</dbReference>
<dbReference type="Pfam" id="PF00534">
    <property type="entry name" value="Glycos_transf_1"/>
    <property type="match status" value="1"/>
</dbReference>